<dbReference type="GO" id="GO:0005886">
    <property type="term" value="C:plasma membrane"/>
    <property type="evidence" value="ECO:0007669"/>
    <property type="project" value="UniProtKB-SubCell"/>
</dbReference>
<feature type="transmembrane region" description="Helical" evidence="1">
    <location>
        <begin position="167"/>
        <end position="186"/>
    </location>
</feature>
<accession>A0A927MMM5</accession>
<feature type="transmembrane region" description="Helical" evidence="1">
    <location>
        <begin position="20"/>
        <end position="39"/>
    </location>
</feature>
<protein>
    <submittedName>
        <fullName evidence="2">Cu-processing system permease protein</fullName>
    </submittedName>
</protein>
<name>A0A927MMM5_9BACL</name>
<dbReference type="AlphaFoldDB" id="A0A927MMM5"/>
<gene>
    <name evidence="2" type="ORF">H4683_003027</name>
</gene>
<reference evidence="2" key="1">
    <citation type="submission" date="2020-10" db="EMBL/GenBank/DDBJ databases">
        <title>Genomic Encyclopedia of Type Strains, Phase IV (KMG-IV): sequencing the most valuable type-strain genomes for metagenomic binning, comparative biology and taxonomic classification.</title>
        <authorList>
            <person name="Goeker M."/>
        </authorList>
    </citation>
    <scope>NUCLEOTIDE SEQUENCE</scope>
    <source>
        <strain evidence="2">DSM 13886</strain>
    </source>
</reference>
<evidence type="ECO:0000313" key="3">
    <source>
        <dbReference type="Proteomes" id="UP000658225"/>
    </source>
</evidence>
<feature type="transmembrane region" description="Helical" evidence="1">
    <location>
        <begin position="135"/>
        <end position="161"/>
    </location>
</feature>
<feature type="transmembrane region" description="Helical" evidence="1">
    <location>
        <begin position="110"/>
        <end position="128"/>
    </location>
</feature>
<dbReference type="GO" id="GO:0140359">
    <property type="term" value="F:ABC-type transporter activity"/>
    <property type="evidence" value="ECO:0007669"/>
    <property type="project" value="InterPro"/>
</dbReference>
<organism evidence="2 3">
    <name type="scientific">Sporosarcina limicola</name>
    <dbReference type="NCBI Taxonomy" id="34101"/>
    <lineage>
        <taxon>Bacteria</taxon>
        <taxon>Bacillati</taxon>
        <taxon>Bacillota</taxon>
        <taxon>Bacilli</taxon>
        <taxon>Bacillales</taxon>
        <taxon>Caryophanaceae</taxon>
        <taxon>Sporosarcina</taxon>
    </lineage>
</organism>
<keyword evidence="1" id="KW-1133">Transmembrane helix</keyword>
<evidence type="ECO:0000313" key="2">
    <source>
        <dbReference type="EMBL" id="MBE1555907.1"/>
    </source>
</evidence>
<dbReference type="Proteomes" id="UP000658225">
    <property type="component" value="Unassembled WGS sequence"/>
</dbReference>
<feature type="transmembrane region" description="Helical" evidence="1">
    <location>
        <begin position="59"/>
        <end position="78"/>
    </location>
</feature>
<dbReference type="PANTHER" id="PTHR43471:SF1">
    <property type="entry name" value="ABC TRANSPORTER PERMEASE PROTEIN NOSY-RELATED"/>
    <property type="match status" value="1"/>
</dbReference>
<dbReference type="EMBL" id="JADBEL010000018">
    <property type="protein sequence ID" value="MBE1555907.1"/>
    <property type="molecule type" value="Genomic_DNA"/>
</dbReference>
<proteinExistence type="predicted"/>
<dbReference type="RefSeq" id="WP_192599591.1">
    <property type="nucleotide sequence ID" value="NZ_JADBEL010000018.1"/>
</dbReference>
<feature type="transmembrane region" description="Helical" evidence="1">
    <location>
        <begin position="242"/>
        <end position="267"/>
    </location>
</feature>
<keyword evidence="3" id="KW-1185">Reference proteome</keyword>
<evidence type="ECO:0000256" key="1">
    <source>
        <dbReference type="SAM" id="Phobius"/>
    </source>
</evidence>
<sequence>MTSWTIAKQEFKLALRSRWLILMAVLFTLLSVILLFFGGQPVVDGFDGFTRQTASLLNLSLFLMPLLTLLVGGMLIAGEKEDGQLVLYMTYPITERAIIFGKYIGIGLSLLTVLFIGYGTSTIILLFFGTVQWSITILFFLISALLILLFLSIALSIGFFVSGRLQALGMGLLFWAFFVLLYEFIVMALSMVISAKSVLLLLTISVFLNPVELIRVFTILFLGSGTVFGPSIYDFTIWASSWVGATMFGVTALVWILCPLGIAHWILRGGRRI</sequence>
<keyword evidence="1" id="KW-0472">Membrane</keyword>
<dbReference type="Pfam" id="PF12679">
    <property type="entry name" value="ABC2_membrane_2"/>
    <property type="match status" value="1"/>
</dbReference>
<keyword evidence="1" id="KW-0812">Transmembrane</keyword>
<dbReference type="PANTHER" id="PTHR43471">
    <property type="entry name" value="ABC TRANSPORTER PERMEASE"/>
    <property type="match status" value="1"/>
</dbReference>
<comment type="caution">
    <text evidence="2">The sequence shown here is derived from an EMBL/GenBank/DDBJ whole genome shotgun (WGS) entry which is preliminary data.</text>
</comment>